<evidence type="ECO:0000256" key="1">
    <source>
        <dbReference type="SAM" id="MobiDB-lite"/>
    </source>
</evidence>
<feature type="region of interest" description="Disordered" evidence="1">
    <location>
        <begin position="165"/>
        <end position="185"/>
    </location>
</feature>
<evidence type="ECO:0000313" key="2">
    <source>
        <dbReference type="EMBL" id="QXQ14372.1"/>
    </source>
</evidence>
<dbReference type="RefSeq" id="WP_066466796.1">
    <property type="nucleotide sequence ID" value="NZ_CBCRUZ010000003.1"/>
</dbReference>
<gene>
    <name evidence="2" type="ORF">KV203_02820</name>
</gene>
<name>A0ABX8SBL1_9ACTN</name>
<dbReference type="SUPFAM" id="SSF69635">
    <property type="entry name" value="Type III secretory system chaperone-like"/>
    <property type="match status" value="1"/>
</dbReference>
<reference evidence="2" key="1">
    <citation type="submission" date="2021-07" db="EMBL/GenBank/DDBJ databases">
        <title>Candidatus Kaistella beijingensis sp. nov. isolated from a municipal wastewater treatment plant is involved in sludge foaming.</title>
        <authorList>
            <person name="Song Y."/>
            <person name="Liu S.-J."/>
        </authorList>
    </citation>
    <scope>NUCLEOTIDE SEQUENCE</scope>
    <source>
        <strain evidence="2">DSM 43998</strain>
    </source>
</reference>
<dbReference type="InterPro" id="IPR019660">
    <property type="entry name" value="Put_sensory_transdc_reg_YbjN"/>
</dbReference>
<evidence type="ECO:0000313" key="3">
    <source>
        <dbReference type="Proteomes" id="UP000887023"/>
    </source>
</evidence>
<dbReference type="Proteomes" id="UP000887023">
    <property type="component" value="Chromosome"/>
</dbReference>
<proteinExistence type="predicted"/>
<sequence length="185" mass="20539">MTADLTATADLIAGALAERELEFRHPSPTEFVIDLPGEHKLKTTCLLTLGPHGARVEAFVCRHPDENLAGVHRYLLRRNRRLYGVAYTIDRIGDIYLIGRISADALTADELDRVLGQVVEASDGDFNTLLELGFAESIRREWRWRVSRGESLANLAAFEHLVVGDQDRGDQEPGRAAPPVAEQPE</sequence>
<accession>A0ABX8SBL1</accession>
<protein>
    <submittedName>
        <fullName evidence="2">YbjN domain-containing protein</fullName>
    </submittedName>
</protein>
<organism evidence="2 3">
    <name type="scientific">Skermania pinensis</name>
    <dbReference type="NCBI Taxonomy" id="39122"/>
    <lineage>
        <taxon>Bacteria</taxon>
        <taxon>Bacillati</taxon>
        <taxon>Actinomycetota</taxon>
        <taxon>Actinomycetes</taxon>
        <taxon>Mycobacteriales</taxon>
        <taxon>Gordoniaceae</taxon>
        <taxon>Skermania</taxon>
    </lineage>
</organism>
<keyword evidence="3" id="KW-1185">Reference proteome</keyword>
<dbReference type="Pfam" id="PF10722">
    <property type="entry name" value="YbjN"/>
    <property type="match status" value="1"/>
</dbReference>
<dbReference type="Gene3D" id="3.30.1460.10">
    <property type="match status" value="1"/>
</dbReference>
<dbReference type="EMBL" id="CP079105">
    <property type="protein sequence ID" value="QXQ14372.1"/>
    <property type="molecule type" value="Genomic_DNA"/>
</dbReference>